<feature type="region of interest" description="Disordered" evidence="4">
    <location>
        <begin position="690"/>
        <end position="787"/>
    </location>
</feature>
<gene>
    <name evidence="5" type="ORF">ODALV1_LOCUS31561</name>
</gene>
<accession>A0ABP1SA19</accession>
<feature type="region of interest" description="Disordered" evidence="4">
    <location>
        <begin position="1"/>
        <end position="61"/>
    </location>
</feature>
<evidence type="ECO:0000313" key="6">
    <source>
        <dbReference type="Proteomes" id="UP001642540"/>
    </source>
</evidence>
<protein>
    <recommendedName>
        <fullName evidence="7">Protein lingerer</fullName>
    </recommendedName>
</protein>
<evidence type="ECO:0000256" key="3">
    <source>
        <dbReference type="ARBA" id="ARBA00022553"/>
    </source>
</evidence>
<feature type="compositionally biased region" description="Polar residues" evidence="4">
    <location>
        <begin position="690"/>
        <end position="709"/>
    </location>
</feature>
<feature type="compositionally biased region" description="Polar residues" evidence="4">
    <location>
        <begin position="1138"/>
        <end position="1158"/>
    </location>
</feature>
<feature type="compositionally biased region" description="Polar residues" evidence="4">
    <location>
        <begin position="365"/>
        <end position="378"/>
    </location>
</feature>
<dbReference type="Pfam" id="PF12478">
    <property type="entry name" value="UBAP2-Lig"/>
    <property type="match status" value="1"/>
</dbReference>
<dbReference type="PANTHER" id="PTHR16308">
    <property type="entry name" value="UBIQUITIN ASSOCIATED PROTEIN 2-LIKE/LINGERER"/>
    <property type="match status" value="1"/>
</dbReference>
<evidence type="ECO:0000256" key="2">
    <source>
        <dbReference type="ARBA" id="ARBA00022490"/>
    </source>
</evidence>
<dbReference type="InterPro" id="IPR009060">
    <property type="entry name" value="UBA-like_sf"/>
</dbReference>
<dbReference type="Gene3D" id="1.10.8.10">
    <property type="entry name" value="DNA helicase RuvA subunit, C-terminal domain"/>
    <property type="match status" value="1"/>
</dbReference>
<feature type="compositionally biased region" description="Basic and acidic residues" evidence="4">
    <location>
        <begin position="147"/>
        <end position="194"/>
    </location>
</feature>
<feature type="compositionally biased region" description="Low complexity" evidence="4">
    <location>
        <begin position="24"/>
        <end position="43"/>
    </location>
</feature>
<organism evidence="5 6">
    <name type="scientific">Orchesella dallaii</name>
    <dbReference type="NCBI Taxonomy" id="48710"/>
    <lineage>
        <taxon>Eukaryota</taxon>
        <taxon>Metazoa</taxon>
        <taxon>Ecdysozoa</taxon>
        <taxon>Arthropoda</taxon>
        <taxon>Hexapoda</taxon>
        <taxon>Collembola</taxon>
        <taxon>Entomobryomorpha</taxon>
        <taxon>Entomobryoidea</taxon>
        <taxon>Orchesellidae</taxon>
        <taxon>Orchesellinae</taxon>
        <taxon>Orchesella</taxon>
    </lineage>
</organism>
<feature type="compositionally biased region" description="Basic and acidic residues" evidence="4">
    <location>
        <begin position="44"/>
        <end position="53"/>
    </location>
</feature>
<feature type="compositionally biased region" description="Polar residues" evidence="4">
    <location>
        <begin position="770"/>
        <end position="787"/>
    </location>
</feature>
<proteinExistence type="predicted"/>
<feature type="compositionally biased region" description="Polar residues" evidence="4">
    <location>
        <begin position="1"/>
        <end position="23"/>
    </location>
</feature>
<keyword evidence="2" id="KW-0963">Cytoplasm</keyword>
<dbReference type="Proteomes" id="UP001642540">
    <property type="component" value="Unassembled WGS sequence"/>
</dbReference>
<feature type="region of interest" description="Disordered" evidence="4">
    <location>
        <begin position="929"/>
        <end position="954"/>
    </location>
</feature>
<comment type="subcellular location">
    <subcellularLocation>
        <location evidence="1">Cytoplasm</location>
    </subcellularLocation>
</comment>
<feature type="compositionally biased region" description="Basic and acidic residues" evidence="4">
    <location>
        <begin position="209"/>
        <end position="219"/>
    </location>
</feature>
<dbReference type="EMBL" id="CAXLJM020000177">
    <property type="protein sequence ID" value="CAL8148881.1"/>
    <property type="molecule type" value="Genomic_DNA"/>
</dbReference>
<evidence type="ECO:0000256" key="1">
    <source>
        <dbReference type="ARBA" id="ARBA00004496"/>
    </source>
</evidence>
<dbReference type="InterPro" id="IPR051833">
    <property type="entry name" value="TC-DDR_regulator"/>
</dbReference>
<feature type="compositionally biased region" description="Polar residues" evidence="4">
    <location>
        <begin position="935"/>
        <end position="954"/>
    </location>
</feature>
<evidence type="ECO:0008006" key="7">
    <source>
        <dbReference type="Google" id="ProtNLM"/>
    </source>
</evidence>
<feature type="compositionally biased region" description="Polar residues" evidence="4">
    <location>
        <begin position="549"/>
        <end position="610"/>
    </location>
</feature>
<dbReference type="PANTHER" id="PTHR16308:SF13">
    <property type="entry name" value="PROTEIN LINGERER"/>
    <property type="match status" value="1"/>
</dbReference>
<feature type="compositionally biased region" description="Gly residues" evidence="4">
    <location>
        <begin position="224"/>
        <end position="253"/>
    </location>
</feature>
<feature type="compositionally biased region" description="Low complexity" evidence="4">
    <location>
        <begin position="710"/>
        <end position="725"/>
    </location>
</feature>
<feature type="region of interest" description="Disordered" evidence="4">
    <location>
        <begin position="1029"/>
        <end position="1070"/>
    </location>
</feature>
<feature type="compositionally biased region" description="Low complexity" evidence="4">
    <location>
        <begin position="757"/>
        <end position="768"/>
    </location>
</feature>
<dbReference type="CDD" id="cd14277">
    <property type="entry name" value="UBA_UBP2_like"/>
    <property type="match status" value="1"/>
</dbReference>
<reference evidence="5 6" key="1">
    <citation type="submission" date="2024-08" db="EMBL/GenBank/DDBJ databases">
        <authorList>
            <person name="Cucini C."/>
            <person name="Frati F."/>
        </authorList>
    </citation>
    <scope>NUCLEOTIDE SEQUENCE [LARGE SCALE GENOMIC DNA]</scope>
</reference>
<feature type="region of interest" description="Disordered" evidence="4">
    <location>
        <begin position="535"/>
        <end position="615"/>
    </location>
</feature>
<comment type="caution">
    <text evidence="5">The sequence shown here is derived from an EMBL/GenBank/DDBJ whole genome shotgun (WGS) entry which is preliminary data.</text>
</comment>
<keyword evidence="6" id="KW-1185">Reference proteome</keyword>
<feature type="region of interest" description="Disordered" evidence="4">
    <location>
        <begin position="448"/>
        <end position="481"/>
    </location>
</feature>
<feature type="compositionally biased region" description="Polar residues" evidence="4">
    <location>
        <begin position="1029"/>
        <end position="1038"/>
    </location>
</feature>
<feature type="compositionally biased region" description="Acidic residues" evidence="4">
    <location>
        <begin position="292"/>
        <end position="305"/>
    </location>
</feature>
<dbReference type="InterPro" id="IPR022166">
    <property type="entry name" value="UBAP2/Lig"/>
</dbReference>
<sequence length="1164" mass="118551">MSSGATKGPSTKGGASSNKGGTANSKMNNNSSTKGGKSTNKSDSSSKPEKTDLNPKIQPTAEQIQIAKIMDTHRAEDPDLQRKIRQVMEIARTTEDQASMALHSREYDIEQAITLLTEGGGQSLEAEWAQAGKKRKQKSAQKADNAAAKEKGIGKDSERAGGDRVEKRDRDKPERKDGESGDGQTDSRRGERGGRGGLRRGGRGGGRGGRTDNSGKENEESSGSRGGFGRSTNGLGRGGRGGPGRGRGGGSSGGRMFSSRTRGRDDYNTIDVWENSQAEATPDAAPLKVDNWDEFPPTEDWDNEEYTGSLADTKVFTPSSQTAPGGAAPLTDATNNVGGSGPPPSSNHLPNATGGGANASEILSKMSQGGSQADSVTPGSAGVVTMSSVVAGLNSVGNSGGGGSAVVPGQSIDINMLLQKPQANSNTSTGVSSNPGAGLLASLQSSYGNSSQVGGLPNSALPQRQKVQRPRGPPSKIPASAVEMPDNAVTTLDVQFGGLDFGSDSSVTFNSVMHGNKGGGESLMYGSPASKIDTFSVPSGSEKDAVQLKTGSSVTDSSPFQNQRTSQGQPSSLNETNKANMPSNSSPNLDSHSMSSLNQSQPKNQSSGPSSYGAAVNTGSATGSAFVSYGKGAPGFPAAPGFPTTAPVVGGAYNSSAAAAVAVQPSSYGAQPTMPTQVQPGYHTMNSMTYGTQPTVPSGVQSNQPQGQPQTLAAAVSQTQVQQAANPAFGNSAAPPPSSYHHSANSTTNSTGYATNSSGSSQYGSYGSKMPNTLSGSSSVKDANDSSLNVTASTTGAAISTTQLTSGVQPGSVITASTASSSTKMATVSNSMANNTATSKMGGIPPGMMMQPQGYILGQAGTVPAFYSVQAPMYGFEDNSVQFVPRIPHHIPGYYDASAAGFGTGVPGAPGVSGRNDGAAIQAYSTAADGRFQRSDSSTASPVPSNLAGGNTQQAMYNPPVPGYYFLGNNAMVHGTPYPFAAAPPHHMYQAPMAAATNASGAPHAPASNHQYQNKSVYSGASYTAYDGSQSGPNSDFGKNSYSGGSGVGPNSNSAKGGSGTTPGVSQSTDINSSIYAKGHMNKMNSYDKQGYGTSTGGGYTSMGAAQGIGNQLGAGGMPPYGIYVTQQPVQNLPMHQDSGNVSRQGTGQPKGSKQQYNAPYWGN</sequence>
<feature type="region of interest" description="Disordered" evidence="4">
    <location>
        <begin position="126"/>
        <end position="380"/>
    </location>
</feature>
<feature type="region of interest" description="Disordered" evidence="4">
    <location>
        <begin position="1131"/>
        <end position="1164"/>
    </location>
</feature>
<evidence type="ECO:0000313" key="5">
    <source>
        <dbReference type="EMBL" id="CAL8148881.1"/>
    </source>
</evidence>
<dbReference type="SUPFAM" id="SSF46934">
    <property type="entry name" value="UBA-like"/>
    <property type="match status" value="1"/>
</dbReference>
<keyword evidence="3" id="KW-0597">Phosphoprotein</keyword>
<name>A0ABP1SA19_9HEXA</name>
<feature type="compositionally biased region" description="Polar residues" evidence="4">
    <location>
        <begin position="747"/>
        <end position="756"/>
    </location>
</feature>
<evidence type="ECO:0000256" key="4">
    <source>
        <dbReference type="SAM" id="MobiDB-lite"/>
    </source>
</evidence>